<dbReference type="Proteomes" id="UP001595711">
    <property type="component" value="Unassembled WGS sequence"/>
</dbReference>
<protein>
    <submittedName>
        <fullName evidence="2">TRAP transporter substrate-binding protein</fullName>
    </submittedName>
</protein>
<gene>
    <name evidence="2" type="ORF">ACFOOQ_14880</name>
</gene>
<comment type="caution">
    <text evidence="2">The sequence shown here is derived from an EMBL/GenBank/DDBJ whole genome shotgun (WGS) entry which is preliminary data.</text>
</comment>
<evidence type="ECO:0000313" key="2">
    <source>
        <dbReference type="EMBL" id="MFC3676840.1"/>
    </source>
</evidence>
<dbReference type="Gene3D" id="3.40.190.10">
    <property type="entry name" value="Periplasmic binding protein-like II"/>
    <property type="match status" value="1"/>
</dbReference>
<dbReference type="PANTHER" id="PTHR33376:SF5">
    <property type="entry name" value="EXTRACYTOPLASMIC SOLUTE RECEPTOR PROTEIN"/>
    <property type="match status" value="1"/>
</dbReference>
<dbReference type="Pfam" id="PF03480">
    <property type="entry name" value="DctP"/>
    <property type="match status" value="1"/>
</dbReference>
<evidence type="ECO:0000313" key="3">
    <source>
        <dbReference type="Proteomes" id="UP001595711"/>
    </source>
</evidence>
<dbReference type="RefSeq" id="WP_379728060.1">
    <property type="nucleotide sequence ID" value="NZ_JBHRYJ010000003.1"/>
</dbReference>
<keyword evidence="3" id="KW-1185">Reference proteome</keyword>
<dbReference type="InterPro" id="IPR018389">
    <property type="entry name" value="DctP_fam"/>
</dbReference>
<keyword evidence="1" id="KW-0732">Signal</keyword>
<reference evidence="3" key="1">
    <citation type="journal article" date="2019" name="Int. J. Syst. Evol. Microbiol.">
        <title>The Global Catalogue of Microorganisms (GCM) 10K type strain sequencing project: providing services to taxonomists for standard genome sequencing and annotation.</title>
        <authorList>
            <consortium name="The Broad Institute Genomics Platform"/>
            <consortium name="The Broad Institute Genome Sequencing Center for Infectious Disease"/>
            <person name="Wu L."/>
            <person name="Ma J."/>
        </authorList>
    </citation>
    <scope>NUCLEOTIDE SEQUENCE [LARGE SCALE GENOMIC DNA]</scope>
    <source>
        <strain evidence="3">KCTC 42182</strain>
    </source>
</reference>
<evidence type="ECO:0000256" key="1">
    <source>
        <dbReference type="ARBA" id="ARBA00022729"/>
    </source>
</evidence>
<dbReference type="EMBL" id="JBHRYJ010000003">
    <property type="protein sequence ID" value="MFC3676840.1"/>
    <property type="molecule type" value="Genomic_DNA"/>
</dbReference>
<dbReference type="Gene3D" id="3.40.190.170">
    <property type="entry name" value="Bacterial extracellular solute-binding protein, family 7"/>
    <property type="match status" value="1"/>
</dbReference>
<dbReference type="PIRSF" id="PIRSF039026">
    <property type="entry name" value="SiaP"/>
    <property type="match status" value="1"/>
</dbReference>
<dbReference type="InterPro" id="IPR038404">
    <property type="entry name" value="TRAP_DctP_sf"/>
</dbReference>
<dbReference type="CDD" id="cd13604">
    <property type="entry name" value="PBP2_TRAP_ketoacid_lactate_like"/>
    <property type="match status" value="1"/>
</dbReference>
<organism evidence="2 3">
    <name type="scientific">Ferrovibrio xuzhouensis</name>
    <dbReference type="NCBI Taxonomy" id="1576914"/>
    <lineage>
        <taxon>Bacteria</taxon>
        <taxon>Pseudomonadati</taxon>
        <taxon>Pseudomonadota</taxon>
        <taxon>Alphaproteobacteria</taxon>
        <taxon>Rhodospirillales</taxon>
        <taxon>Rhodospirillaceae</taxon>
        <taxon>Ferrovibrio</taxon>
    </lineage>
</organism>
<sequence length="378" mass="40968">MARLVTVAGLALVVGLLLGIGWTSLQRSALSPVARAVHEQQQPVLDTAPTVTEAPSDHRVLTVASSIPTTAIEIGTMAVTTAEKLARVSDGRLELKLNEPGTLFPTSELFDKLSNGDVDAVWASTNFFAQRDSVFWLFSTVPFGPPAGEYLAWLAYGGGQELMDASFARFNIKPVVCTVLPPESGGWFRREITGVDDLKGLKMRFMGIGARVIAQLGVDTVALSGGDTFYALQSGAIEAAEFSLPAIDLKFGFDKAAGHYYFPGWHQQASLITLLVNAKVWESLSDAQRGQMEAVCGDNIRESMADGEVQQVKALQEIRAKGIAISTFPPAVLSALKDAWENVVREESAANPEFRKAWESYSSFRESYAAWKDLGYLP</sequence>
<name>A0ABV7VI32_9PROT</name>
<accession>A0ABV7VI32</accession>
<dbReference type="PANTHER" id="PTHR33376">
    <property type="match status" value="1"/>
</dbReference>
<dbReference type="InterPro" id="IPR026289">
    <property type="entry name" value="SBP_TakP-like"/>
</dbReference>
<proteinExistence type="predicted"/>